<dbReference type="EMBL" id="OIVN01000469">
    <property type="protein sequence ID" value="SPC80773.1"/>
    <property type="molecule type" value="Genomic_DNA"/>
</dbReference>
<reference evidence="2" key="1">
    <citation type="submission" date="2018-02" db="EMBL/GenBank/DDBJ databases">
        <authorList>
            <person name="Cohen D.B."/>
            <person name="Kent A.D."/>
        </authorList>
    </citation>
    <scope>NUCLEOTIDE SEQUENCE</scope>
</reference>
<gene>
    <name evidence="2" type="ORF">FSB_LOCUS8655</name>
</gene>
<name>A0A2N9F0Y2_FAGSY</name>
<accession>A0A2N9F0Y2</accession>
<evidence type="ECO:0000313" key="2">
    <source>
        <dbReference type="EMBL" id="SPC80773.1"/>
    </source>
</evidence>
<feature type="compositionally biased region" description="Acidic residues" evidence="1">
    <location>
        <begin position="415"/>
        <end position="433"/>
    </location>
</feature>
<evidence type="ECO:0000256" key="1">
    <source>
        <dbReference type="SAM" id="MobiDB-lite"/>
    </source>
</evidence>
<proteinExistence type="predicted"/>
<feature type="region of interest" description="Disordered" evidence="1">
    <location>
        <begin position="396"/>
        <end position="443"/>
    </location>
</feature>
<dbReference type="AlphaFoldDB" id="A0A2N9F0Y2"/>
<feature type="region of interest" description="Disordered" evidence="1">
    <location>
        <begin position="178"/>
        <end position="249"/>
    </location>
</feature>
<sequence length="443" mass="49598">MTGLPNSSKDQDMDFLVITGNWRDPLFNCPLTPRKPDKEFTEKKVEFVEWKTVEHLLKNPCFVDCRGFSRSGPISLEYVPSYNSFQDVPRVKDLRQVEVTVSQPGKSNEAIIEADSISKRKIPVPLLVTPLTNPHFVPSVSSSDIGLREIRFPSLFDPTPKTPKEMSIQKRTISLGSMLEKSNPPPTNDALPLLSPPPGFIQGEKKIVKRKRVEEDEGQGAKEQQLVAPAEPLKSPIPASKGKSKDDRSICKDSVMKNKDGHGGLVANAVGKSLLLPKDMKSWQKNKSEHLIKNLKRPSVLRLLKEALGGNALLKELEKTAFTRIQAAESQHKSPEAGLMSTKRQVRELQKKRNFKKAEDTGQAYYDQGFDEETASLKSQLGKKYNLCFLQAPTEEIKETPVDDPQNLEQVQVEDVNEGEDEDDDEEDDEVEDVTNRLTDANA</sequence>
<organism evidence="2">
    <name type="scientific">Fagus sylvatica</name>
    <name type="common">Beechnut</name>
    <dbReference type="NCBI Taxonomy" id="28930"/>
    <lineage>
        <taxon>Eukaryota</taxon>
        <taxon>Viridiplantae</taxon>
        <taxon>Streptophyta</taxon>
        <taxon>Embryophyta</taxon>
        <taxon>Tracheophyta</taxon>
        <taxon>Spermatophyta</taxon>
        <taxon>Magnoliopsida</taxon>
        <taxon>eudicotyledons</taxon>
        <taxon>Gunneridae</taxon>
        <taxon>Pentapetalae</taxon>
        <taxon>rosids</taxon>
        <taxon>fabids</taxon>
        <taxon>Fagales</taxon>
        <taxon>Fagaceae</taxon>
        <taxon>Fagus</taxon>
    </lineage>
</organism>
<protein>
    <submittedName>
        <fullName evidence="2">Uncharacterized protein</fullName>
    </submittedName>
</protein>